<dbReference type="EMBL" id="CAUEEQ010005723">
    <property type="protein sequence ID" value="CAJ0929280.1"/>
    <property type="molecule type" value="Genomic_DNA"/>
</dbReference>
<keyword evidence="5" id="KW-1185">Reference proteome</keyword>
<proteinExistence type="predicted"/>
<dbReference type="InterPro" id="IPR006207">
    <property type="entry name" value="Cys_knot_C"/>
</dbReference>
<organism evidence="4 5">
    <name type="scientific">Ranitomeya imitator</name>
    <name type="common">mimic poison frog</name>
    <dbReference type="NCBI Taxonomy" id="111125"/>
    <lineage>
        <taxon>Eukaryota</taxon>
        <taxon>Metazoa</taxon>
        <taxon>Chordata</taxon>
        <taxon>Craniata</taxon>
        <taxon>Vertebrata</taxon>
        <taxon>Euteleostomi</taxon>
        <taxon>Amphibia</taxon>
        <taxon>Batrachia</taxon>
        <taxon>Anura</taxon>
        <taxon>Neobatrachia</taxon>
        <taxon>Hyloidea</taxon>
        <taxon>Dendrobatidae</taxon>
        <taxon>Dendrobatinae</taxon>
        <taxon>Ranitomeya</taxon>
    </lineage>
</organism>
<dbReference type="InterPro" id="IPR029034">
    <property type="entry name" value="Cystine-knot_cytokine"/>
</dbReference>
<reference evidence="4" key="1">
    <citation type="submission" date="2023-07" db="EMBL/GenBank/DDBJ databases">
        <authorList>
            <person name="Stuckert A."/>
        </authorList>
    </citation>
    <scope>NUCLEOTIDE SEQUENCE</scope>
</reference>
<evidence type="ECO:0000313" key="4">
    <source>
        <dbReference type="EMBL" id="CAJ0929280.1"/>
    </source>
</evidence>
<feature type="non-terminal residue" evidence="4">
    <location>
        <position position="1"/>
    </location>
</feature>
<feature type="region of interest" description="Disordered" evidence="2">
    <location>
        <begin position="30"/>
        <end position="135"/>
    </location>
</feature>
<dbReference type="SMART" id="SM00041">
    <property type="entry name" value="CT"/>
    <property type="match status" value="1"/>
</dbReference>
<comment type="caution">
    <text evidence="4">The sequence shown here is derived from an EMBL/GenBank/DDBJ whole genome shotgun (WGS) entry which is preliminary data.</text>
</comment>
<gene>
    <name evidence="4" type="ORF">RIMI_LOCUS3742607</name>
</gene>
<evidence type="ECO:0000256" key="1">
    <source>
        <dbReference type="ARBA" id="ARBA00023157"/>
    </source>
</evidence>
<accession>A0ABN9L2P8</accession>
<evidence type="ECO:0000313" key="5">
    <source>
        <dbReference type="Proteomes" id="UP001176940"/>
    </source>
</evidence>
<feature type="compositionally biased region" description="Low complexity" evidence="2">
    <location>
        <begin position="121"/>
        <end position="133"/>
    </location>
</feature>
<feature type="domain" description="CTCK" evidence="3">
    <location>
        <begin position="135"/>
        <end position="221"/>
    </location>
</feature>
<evidence type="ECO:0000259" key="3">
    <source>
        <dbReference type="SMART" id="SM00041"/>
    </source>
</evidence>
<protein>
    <recommendedName>
        <fullName evidence="3">CTCK domain-containing protein</fullName>
    </recommendedName>
</protein>
<name>A0ABN9L2P8_9NEOB</name>
<keyword evidence="1" id="KW-1015">Disulfide bond</keyword>
<dbReference type="Gene3D" id="2.10.90.10">
    <property type="entry name" value="Cystine-knot cytokines"/>
    <property type="match status" value="1"/>
</dbReference>
<feature type="compositionally biased region" description="Low complexity" evidence="2">
    <location>
        <begin position="30"/>
        <end position="110"/>
    </location>
</feature>
<evidence type="ECO:0000256" key="2">
    <source>
        <dbReference type="SAM" id="MobiDB-lite"/>
    </source>
</evidence>
<sequence length="225" mass="24133">YFTETSTLPTIPSTIIGFSTTTITSTETPITPTITKTTTSTTIIPPTTNATTTPTPQTVTPIPTSNSTETPSTPTITETTTSTTTTTYIPPSTSNTTTSIPPVSNTTTITWTPQTGHDIPKSSPATTPAPSKCSPHKHNQVITKNNCSKEVQVMKCQGLCESESWFDDDLDLVNGSCSCCMPVTSSIIEKKVDLYCPQTNSHIPVTIKVFMECVCNYQPCINPKS</sequence>
<dbReference type="Proteomes" id="UP001176940">
    <property type="component" value="Unassembled WGS sequence"/>
</dbReference>